<dbReference type="Gene3D" id="3.40.50.12780">
    <property type="entry name" value="N-terminal domain of ligase-like"/>
    <property type="match status" value="1"/>
</dbReference>
<comment type="caution">
    <text evidence="5">The sequence shown here is derived from an EMBL/GenBank/DDBJ whole genome shotgun (WGS) entry which is preliminary data.</text>
</comment>
<evidence type="ECO:0000259" key="3">
    <source>
        <dbReference type="Pfam" id="PF00501"/>
    </source>
</evidence>
<dbReference type="InterPro" id="IPR000873">
    <property type="entry name" value="AMP-dep_synth/lig_dom"/>
</dbReference>
<dbReference type="PANTHER" id="PTHR43201:SF5">
    <property type="entry name" value="MEDIUM-CHAIN ACYL-COA LIGASE ACSF2, MITOCHONDRIAL"/>
    <property type="match status" value="1"/>
</dbReference>
<gene>
    <name evidence="5" type="ORF">GP2_032_00150</name>
</gene>
<proteinExistence type="inferred from homology"/>
<dbReference type="InterPro" id="IPR020845">
    <property type="entry name" value="AMP-binding_CS"/>
</dbReference>
<dbReference type="Proteomes" id="UP000035021">
    <property type="component" value="Unassembled WGS sequence"/>
</dbReference>
<dbReference type="InterPro" id="IPR042099">
    <property type="entry name" value="ANL_N_sf"/>
</dbReference>
<dbReference type="SUPFAM" id="SSF56801">
    <property type="entry name" value="Acetyl-CoA synthetase-like"/>
    <property type="match status" value="1"/>
</dbReference>
<dbReference type="RefSeq" id="WP_006901467.1">
    <property type="nucleotide sequence ID" value="NZ_BAOQ01000032.1"/>
</dbReference>
<evidence type="ECO:0000313" key="6">
    <source>
        <dbReference type="Proteomes" id="UP000035021"/>
    </source>
</evidence>
<keyword evidence="2 5" id="KW-0436">Ligase</keyword>
<evidence type="ECO:0000256" key="1">
    <source>
        <dbReference type="ARBA" id="ARBA00006432"/>
    </source>
</evidence>
<dbReference type="InterPro" id="IPR025110">
    <property type="entry name" value="AMP-bd_C"/>
</dbReference>
<name>A0ABQ0INX9_9ACTN</name>
<dbReference type="Pfam" id="PF13193">
    <property type="entry name" value="AMP-binding_C"/>
    <property type="match status" value="1"/>
</dbReference>
<organism evidence="5 6">
    <name type="scientific">Gordonia paraffinivorans NBRC 108238</name>
    <dbReference type="NCBI Taxonomy" id="1223543"/>
    <lineage>
        <taxon>Bacteria</taxon>
        <taxon>Bacillati</taxon>
        <taxon>Actinomycetota</taxon>
        <taxon>Actinomycetes</taxon>
        <taxon>Mycobacteriales</taxon>
        <taxon>Gordoniaceae</taxon>
        <taxon>Gordonia</taxon>
    </lineage>
</organism>
<accession>A0ABQ0INX9</accession>
<feature type="domain" description="AMP-dependent synthetase/ligase" evidence="3">
    <location>
        <begin position="15"/>
        <end position="405"/>
    </location>
</feature>
<dbReference type="GO" id="GO:0016874">
    <property type="term" value="F:ligase activity"/>
    <property type="evidence" value="ECO:0007669"/>
    <property type="project" value="UniProtKB-KW"/>
</dbReference>
<dbReference type="InterPro" id="IPR045851">
    <property type="entry name" value="AMP-bd_C_sf"/>
</dbReference>
<sequence length="555" mass="61802">MYQEALGQTVNRTFDYTCDEGGDREALVYHGPDVEERLSYFQLRRRVAALTDGLQQAGVRKGDRVAFLLGVTTEWVTVFYAAMRLGAIAVPLNLVWTAREIEEGLSLTEANVLIATDSFRGRNYLHELQEHLPGLNASKPGELSIETLPHLRSVIAESRSGQRYAFAGDLGDIARSGENYSAEGFAALSAEVRPDDFSIMLLTSGTTSFPKPVLHTHQSLMVGVAGYADGIEAESADKMLIVAPNYHVAGYLTLLMPHLRGAAVHLMEFYDVGLALKVIERERISMMFGFDVHYLMMNRHPHFAMHDISSLTKTMIGSSPGSYDEIKSMGITHHGNIYGSSEYVASQAYLPYRDRHDESVMRLSHGRPMLGTDLVIKDPATNRVLGPDQPGEICFKGPALFSGYYNMPEETAKSFDTDGYFHSGDYGWVDQRGYVYYRGRFKETIKSGGENVSAQEVELFLQMELPWILKAMVVAVPDPKWGEAVTAVVQLKPEVDVDEEGIREACRGKLAGYKIPKHVIFVSDEDWVATPTGKFDRDAMTSLALRRMEIQEPSQ</sequence>
<evidence type="ECO:0000259" key="4">
    <source>
        <dbReference type="Pfam" id="PF13193"/>
    </source>
</evidence>
<protein>
    <submittedName>
        <fullName evidence="5">Long-chain fatty-acid--CoA ligase</fullName>
    </submittedName>
</protein>
<dbReference type="EMBL" id="BAOQ01000032">
    <property type="protein sequence ID" value="GAC85245.1"/>
    <property type="molecule type" value="Genomic_DNA"/>
</dbReference>
<dbReference type="Pfam" id="PF00501">
    <property type="entry name" value="AMP-binding"/>
    <property type="match status" value="1"/>
</dbReference>
<keyword evidence="6" id="KW-1185">Reference proteome</keyword>
<comment type="similarity">
    <text evidence="1">Belongs to the ATP-dependent AMP-binding enzyme family.</text>
</comment>
<evidence type="ECO:0000256" key="2">
    <source>
        <dbReference type="ARBA" id="ARBA00022598"/>
    </source>
</evidence>
<reference evidence="5 6" key="1">
    <citation type="submission" date="2013-02" db="EMBL/GenBank/DDBJ databases">
        <title>Whole genome shotgun sequence of Gordonia paraffinivorans NBRC 108238.</title>
        <authorList>
            <person name="Isaki-Nakamura S."/>
            <person name="Hosoyama A."/>
            <person name="Tsuchikane K."/>
            <person name="Ando Y."/>
            <person name="Baba S."/>
            <person name="Ohji S."/>
            <person name="Hamada M."/>
            <person name="Tamura T."/>
            <person name="Yamazoe A."/>
            <person name="Yamazaki S."/>
            <person name="Fujita N."/>
        </authorList>
    </citation>
    <scope>NUCLEOTIDE SEQUENCE [LARGE SCALE GENOMIC DNA]</scope>
    <source>
        <strain evidence="5 6">NBRC 108238</strain>
    </source>
</reference>
<dbReference type="PROSITE" id="PS00455">
    <property type="entry name" value="AMP_BINDING"/>
    <property type="match status" value="1"/>
</dbReference>
<feature type="domain" description="AMP-binding enzyme C-terminal" evidence="4">
    <location>
        <begin position="463"/>
        <end position="534"/>
    </location>
</feature>
<dbReference type="Gene3D" id="3.30.300.30">
    <property type="match status" value="1"/>
</dbReference>
<dbReference type="PANTHER" id="PTHR43201">
    <property type="entry name" value="ACYL-COA SYNTHETASE"/>
    <property type="match status" value="1"/>
</dbReference>
<evidence type="ECO:0000313" key="5">
    <source>
        <dbReference type="EMBL" id="GAC85245.1"/>
    </source>
</evidence>